<dbReference type="GO" id="GO:0051117">
    <property type="term" value="F:ATPase binding"/>
    <property type="evidence" value="ECO:0007669"/>
    <property type="project" value="TreeGrafter"/>
</dbReference>
<evidence type="ECO:0000313" key="8">
    <source>
        <dbReference type="EMBL" id="SFG37684.1"/>
    </source>
</evidence>
<dbReference type="GO" id="GO:0004176">
    <property type="term" value="F:ATP-dependent peptidase activity"/>
    <property type="evidence" value="ECO:0007669"/>
    <property type="project" value="InterPro"/>
</dbReference>
<dbReference type="InterPro" id="IPR029045">
    <property type="entry name" value="ClpP/crotonase-like_dom_sf"/>
</dbReference>
<sequence>MLNTVYKPSANDAEDSPQTTPAPTPPIEALIQQGLFDGRTVTLFGEVTSEQCQSICGQMLAGMMVYDLIKVLDAPVRTVALGLATSMDQFLLSAGTKGPHWVFPSARVMMHQPSSGIDGSAEDVRIQVELHRLTRKHFEEKQAKNTGQSIETIHRHSEHDRWFNAHEAVDYELADHVVSSWDQVKVLKMKTPETPKP</sequence>
<evidence type="ECO:0000256" key="3">
    <source>
        <dbReference type="ARBA" id="ARBA00022670"/>
    </source>
</evidence>
<accession>A0A1I2RAH0</accession>
<keyword evidence="9" id="KW-1185">Reference proteome</keyword>
<dbReference type="InterPro" id="IPR001907">
    <property type="entry name" value="ClpP"/>
</dbReference>
<evidence type="ECO:0000313" key="9">
    <source>
        <dbReference type="Proteomes" id="UP000199065"/>
    </source>
</evidence>
<evidence type="ECO:0000256" key="1">
    <source>
        <dbReference type="ARBA" id="ARBA00007039"/>
    </source>
</evidence>
<dbReference type="Pfam" id="PF00574">
    <property type="entry name" value="CLP_protease"/>
    <property type="match status" value="1"/>
</dbReference>
<dbReference type="OrthoDB" id="9802800at2"/>
<keyword evidence="3 8" id="KW-0645">Protease</keyword>
<keyword evidence="4" id="KW-0378">Hydrolase</keyword>
<evidence type="ECO:0000256" key="2">
    <source>
        <dbReference type="ARBA" id="ARBA00022490"/>
    </source>
</evidence>
<dbReference type="PANTHER" id="PTHR10381">
    <property type="entry name" value="ATP-DEPENDENT CLP PROTEASE PROTEOLYTIC SUBUNIT"/>
    <property type="match status" value="1"/>
</dbReference>
<evidence type="ECO:0000256" key="6">
    <source>
        <dbReference type="RuleBase" id="RU003567"/>
    </source>
</evidence>
<reference evidence="8 9" key="1">
    <citation type="submission" date="2016-10" db="EMBL/GenBank/DDBJ databases">
        <authorList>
            <person name="de Groot N.N."/>
        </authorList>
    </citation>
    <scope>NUCLEOTIDE SEQUENCE [LARGE SCALE GENOMIC DNA]</scope>
    <source>
        <strain>J11</strain>
        <strain evidence="9">PG 39</strain>
    </source>
</reference>
<dbReference type="GO" id="GO:0006515">
    <property type="term" value="P:protein quality control for misfolded or incompletely synthesized proteins"/>
    <property type="evidence" value="ECO:0007669"/>
    <property type="project" value="TreeGrafter"/>
</dbReference>
<dbReference type="GO" id="GO:0004252">
    <property type="term" value="F:serine-type endopeptidase activity"/>
    <property type="evidence" value="ECO:0007669"/>
    <property type="project" value="InterPro"/>
</dbReference>
<dbReference type="GO" id="GO:0009368">
    <property type="term" value="C:endopeptidase Clp complex"/>
    <property type="evidence" value="ECO:0007669"/>
    <property type="project" value="TreeGrafter"/>
</dbReference>
<dbReference type="STRING" id="185761.SAMN05660282_00717"/>
<dbReference type="EMBL" id="FOPJ01000003">
    <property type="protein sequence ID" value="SFG37684.1"/>
    <property type="molecule type" value="Genomic_DNA"/>
</dbReference>
<evidence type="ECO:0000256" key="4">
    <source>
        <dbReference type="ARBA" id="ARBA00022801"/>
    </source>
</evidence>
<dbReference type="AlphaFoldDB" id="A0A1I2RAH0"/>
<protein>
    <recommendedName>
        <fullName evidence="6">ATP-dependent Clp protease proteolytic subunit</fullName>
    </recommendedName>
</protein>
<feature type="region of interest" description="Disordered" evidence="7">
    <location>
        <begin position="1"/>
        <end position="25"/>
    </location>
</feature>
<evidence type="ECO:0000256" key="7">
    <source>
        <dbReference type="SAM" id="MobiDB-lite"/>
    </source>
</evidence>
<comment type="similarity">
    <text evidence="1 6">Belongs to the peptidase S14 family.</text>
</comment>
<dbReference type="SUPFAM" id="SSF52096">
    <property type="entry name" value="ClpP/crotonase"/>
    <property type="match status" value="1"/>
</dbReference>
<keyword evidence="5" id="KW-0720">Serine protease</keyword>
<dbReference type="InterPro" id="IPR023562">
    <property type="entry name" value="ClpP/TepA"/>
</dbReference>
<dbReference type="CDD" id="cd07017">
    <property type="entry name" value="S14_ClpP_2"/>
    <property type="match status" value="1"/>
</dbReference>
<dbReference type="Proteomes" id="UP000199065">
    <property type="component" value="Unassembled WGS sequence"/>
</dbReference>
<gene>
    <name evidence="8" type="ORF">SAMN05660282_00717</name>
</gene>
<proteinExistence type="inferred from homology"/>
<name>A0A1I2RAH0_9CORY</name>
<dbReference type="RefSeq" id="WP_092284490.1">
    <property type="nucleotide sequence ID" value="NZ_FOPJ01000003.1"/>
</dbReference>
<dbReference type="Gene3D" id="3.90.226.10">
    <property type="entry name" value="2-enoyl-CoA Hydratase, Chain A, domain 1"/>
    <property type="match status" value="1"/>
</dbReference>
<keyword evidence="2" id="KW-0963">Cytoplasm</keyword>
<dbReference type="PRINTS" id="PR00127">
    <property type="entry name" value="CLPPROTEASEP"/>
</dbReference>
<organism evidence="8 9">
    <name type="scientific">Corynebacterium spheniscorum</name>
    <dbReference type="NCBI Taxonomy" id="185761"/>
    <lineage>
        <taxon>Bacteria</taxon>
        <taxon>Bacillati</taxon>
        <taxon>Actinomycetota</taxon>
        <taxon>Actinomycetes</taxon>
        <taxon>Mycobacteriales</taxon>
        <taxon>Corynebacteriaceae</taxon>
        <taxon>Corynebacterium</taxon>
    </lineage>
</organism>
<dbReference type="PANTHER" id="PTHR10381:SF70">
    <property type="entry name" value="ATP-DEPENDENT CLP PROTEASE PROTEOLYTIC SUBUNIT"/>
    <property type="match status" value="1"/>
</dbReference>
<evidence type="ECO:0000256" key="5">
    <source>
        <dbReference type="ARBA" id="ARBA00022825"/>
    </source>
</evidence>